<evidence type="ECO:0000256" key="10">
    <source>
        <dbReference type="ARBA" id="ARBA00022842"/>
    </source>
</evidence>
<sequence length="821" mass="89108">MSTTTLSRHDLSCYHCGSPVPDGAPWRIVIDDTPHSLCCPGCEAVAHAIVDGGLESYYRYRTELPERPDEHQAAKADTWSVFDDPGLQAQFVHPEGDEGHVRATLAVEGITCAACAWLIEHRLNALEGVASSAVNLTHHRLRISWDPSAVKLSQLFAELAAIGYDAQPYEPDQAQIRLQHEERMNVRRLIVAAVGMMQVMMFSIPIYVSGPGELSEDFFALFHWLSFALATPVVFFSALPFFRNALRDLKVGVLGMDVPVSIAIGGAYLASSYAVLFNVGEVYFDSVAMFTFFLLFGRYVEGRARRRSGHSGNALSGVLPVSATRLEADGSERILPASELAPGDRVLIKPGHGVPADGIIEDGESSLDESMLTGEYLPVTRRVGEQVVGGSQNMENPLTVRVTHAGNNARVAGIVDLTDRAFASRPRLAQMAARMAHLFVLRLLLVTTCVTIAWWFIDPSRMLWVLLSVLVVTCPCALALATPTALTAGHGQLRQRGVLITRADAIESLSNVTRVIFDKTGTLTRGEMQLTQTCPLTEQSSEQLRAIAAALEAHSEHPIARAFRPFRDATLQARHVKSVTGSGLEGVLNGATWRLGKPDFATTEPLTPPSRGQWLLLSEDDTPRAWFKLHDGIRDDAAQTIAALQAKGLEVELLSGDTQEAVESLAEQLNITTWHAGQSPEGKLERLRELQAQGECVVMIGDGINDVPVLAGADVAIAMNGATDLARTRADAVLLSPRLMRIFEAIEIAGVTRRIMRQNMIWSVCYNFSALPLAAMGLVPPWLAAIGMSLSSLVVVGNALRLTRWRTPPAPQVAPATPVTA</sequence>
<evidence type="ECO:0000256" key="9">
    <source>
        <dbReference type="ARBA" id="ARBA00022840"/>
    </source>
</evidence>
<dbReference type="InterPro" id="IPR059000">
    <property type="entry name" value="ATPase_P-type_domA"/>
</dbReference>
<evidence type="ECO:0000256" key="7">
    <source>
        <dbReference type="ARBA" id="ARBA00022723"/>
    </source>
</evidence>
<keyword evidence="12 15" id="KW-1133">Transmembrane helix</keyword>
<comment type="subcellular location">
    <subcellularLocation>
        <location evidence="1">Cell membrane</location>
        <topology evidence="1">Multi-pass membrane protein</topology>
    </subcellularLocation>
</comment>
<feature type="transmembrane region" description="Helical" evidence="15">
    <location>
        <begin position="760"/>
        <end position="776"/>
    </location>
</feature>
<dbReference type="Pfam" id="PF00403">
    <property type="entry name" value="HMA"/>
    <property type="match status" value="1"/>
</dbReference>
<keyword evidence="9 15" id="KW-0067">ATP-binding</keyword>
<evidence type="ECO:0000256" key="1">
    <source>
        <dbReference type="ARBA" id="ARBA00004651"/>
    </source>
</evidence>
<keyword evidence="14 15" id="KW-0472">Membrane</keyword>
<feature type="transmembrane region" description="Helical" evidence="15">
    <location>
        <begin position="435"/>
        <end position="457"/>
    </location>
</feature>
<dbReference type="Pfam" id="PF00122">
    <property type="entry name" value="E1-E2_ATPase"/>
    <property type="match status" value="1"/>
</dbReference>
<keyword evidence="11" id="KW-1278">Translocase</keyword>
<dbReference type="InterPro" id="IPR036412">
    <property type="entry name" value="HAD-like_sf"/>
</dbReference>
<dbReference type="PROSITE" id="PS50846">
    <property type="entry name" value="HMA_2"/>
    <property type="match status" value="1"/>
</dbReference>
<dbReference type="PRINTS" id="PR00119">
    <property type="entry name" value="CATATPASE"/>
</dbReference>
<keyword evidence="5" id="KW-0597">Phosphoprotein</keyword>
<evidence type="ECO:0000256" key="3">
    <source>
        <dbReference type="ARBA" id="ARBA00022448"/>
    </source>
</evidence>
<keyword evidence="10" id="KW-0460">Magnesium</keyword>
<evidence type="ECO:0000256" key="12">
    <source>
        <dbReference type="ARBA" id="ARBA00022989"/>
    </source>
</evidence>
<dbReference type="InterPro" id="IPR027256">
    <property type="entry name" value="P-typ_ATPase_IB"/>
</dbReference>
<dbReference type="NCBIfam" id="TIGR01494">
    <property type="entry name" value="ATPase_P-type"/>
    <property type="match status" value="1"/>
</dbReference>
<keyword evidence="8 15" id="KW-0547">Nucleotide-binding</keyword>
<keyword evidence="6 15" id="KW-0812">Transmembrane</keyword>
<dbReference type="InterPro" id="IPR023299">
    <property type="entry name" value="ATPase_P-typ_cyto_dom_N"/>
</dbReference>
<keyword evidence="7 15" id="KW-0479">Metal-binding</keyword>
<dbReference type="Gene3D" id="2.70.150.10">
    <property type="entry name" value="Calcium-transporting ATPase, cytoplasmic transduction domain A"/>
    <property type="match status" value="1"/>
</dbReference>
<dbReference type="InterPro" id="IPR017969">
    <property type="entry name" value="Heavy-metal-associated_CS"/>
</dbReference>
<dbReference type="PROSITE" id="PS00154">
    <property type="entry name" value="ATPASE_E1_E2"/>
    <property type="match status" value="1"/>
</dbReference>
<dbReference type="InterPro" id="IPR006121">
    <property type="entry name" value="HMA_dom"/>
</dbReference>
<dbReference type="InterPro" id="IPR001757">
    <property type="entry name" value="P_typ_ATPase"/>
</dbReference>
<dbReference type="SUPFAM" id="SSF55008">
    <property type="entry name" value="HMA, heavy metal-associated domain"/>
    <property type="match status" value="1"/>
</dbReference>
<evidence type="ECO:0000256" key="6">
    <source>
        <dbReference type="ARBA" id="ARBA00022692"/>
    </source>
</evidence>
<dbReference type="InterPro" id="IPR036163">
    <property type="entry name" value="HMA_dom_sf"/>
</dbReference>
<feature type="transmembrane region" description="Helical" evidence="15">
    <location>
        <begin position="254"/>
        <end position="276"/>
    </location>
</feature>
<dbReference type="SUPFAM" id="SSF81653">
    <property type="entry name" value="Calcium ATPase, transduction domain A"/>
    <property type="match status" value="1"/>
</dbReference>
<reference evidence="18" key="1">
    <citation type="journal article" date="2019" name="Int. J. Syst. Evol. Microbiol.">
        <title>The Global Catalogue of Microorganisms (GCM) 10K type strain sequencing project: providing services to taxonomists for standard genome sequencing and annotation.</title>
        <authorList>
            <consortium name="The Broad Institute Genomics Platform"/>
            <consortium name="The Broad Institute Genome Sequencing Center for Infectious Disease"/>
            <person name="Wu L."/>
            <person name="Ma J."/>
        </authorList>
    </citation>
    <scope>NUCLEOTIDE SEQUENCE [LARGE SCALE GENOMIC DNA]</scope>
    <source>
        <strain evidence="18">CGMCC 1.15122</strain>
    </source>
</reference>
<dbReference type="Gene3D" id="3.40.50.1000">
    <property type="entry name" value="HAD superfamily/HAD-like"/>
    <property type="match status" value="1"/>
</dbReference>
<evidence type="ECO:0000256" key="4">
    <source>
        <dbReference type="ARBA" id="ARBA00022475"/>
    </source>
</evidence>
<protein>
    <submittedName>
        <fullName evidence="17">Cation-transporting P-type ATPase</fullName>
    </submittedName>
</protein>
<dbReference type="Gene3D" id="3.40.1110.10">
    <property type="entry name" value="Calcium-transporting ATPase, cytoplasmic domain N"/>
    <property type="match status" value="1"/>
</dbReference>
<accession>A0ABQ1NX25</accession>
<dbReference type="PANTHER" id="PTHR43520:SF5">
    <property type="entry name" value="CATION-TRANSPORTING P-TYPE ATPASE-RELATED"/>
    <property type="match status" value="1"/>
</dbReference>
<keyword evidence="18" id="KW-1185">Reference proteome</keyword>
<dbReference type="InterPro" id="IPR008250">
    <property type="entry name" value="ATPase_P-typ_transduc_dom_A_sf"/>
</dbReference>
<dbReference type="RefSeq" id="WP_188639017.1">
    <property type="nucleotide sequence ID" value="NZ_BMHM01000003.1"/>
</dbReference>
<evidence type="ECO:0000256" key="2">
    <source>
        <dbReference type="ARBA" id="ARBA00006024"/>
    </source>
</evidence>
<feature type="transmembrane region" description="Helical" evidence="15">
    <location>
        <begin position="220"/>
        <end position="242"/>
    </location>
</feature>
<feature type="transmembrane region" description="Helical" evidence="15">
    <location>
        <begin position="189"/>
        <end position="208"/>
    </location>
</feature>
<dbReference type="NCBIfam" id="TIGR01525">
    <property type="entry name" value="ATPase-IB_hvy"/>
    <property type="match status" value="1"/>
</dbReference>
<dbReference type="SUPFAM" id="SSF81665">
    <property type="entry name" value="Calcium ATPase, transmembrane domain M"/>
    <property type="match status" value="1"/>
</dbReference>
<feature type="domain" description="HMA" evidence="16">
    <location>
        <begin position="101"/>
        <end position="167"/>
    </location>
</feature>
<evidence type="ECO:0000313" key="17">
    <source>
        <dbReference type="EMBL" id="GGC86902.1"/>
    </source>
</evidence>
<dbReference type="InterPro" id="IPR023214">
    <property type="entry name" value="HAD_sf"/>
</dbReference>
<keyword evidence="3" id="KW-0813">Transport</keyword>
<dbReference type="InterPro" id="IPR018303">
    <property type="entry name" value="ATPase_P-typ_P_site"/>
</dbReference>
<keyword evidence="13" id="KW-0406">Ion transport</keyword>
<evidence type="ECO:0000256" key="11">
    <source>
        <dbReference type="ARBA" id="ARBA00022967"/>
    </source>
</evidence>
<evidence type="ECO:0000256" key="15">
    <source>
        <dbReference type="RuleBase" id="RU362081"/>
    </source>
</evidence>
<comment type="caution">
    <text evidence="17">The sequence shown here is derived from an EMBL/GenBank/DDBJ whole genome shotgun (WGS) entry which is preliminary data.</text>
</comment>
<organism evidence="17 18">
    <name type="scientific">Vreelandella lutescens</name>
    <dbReference type="NCBI Taxonomy" id="1602943"/>
    <lineage>
        <taxon>Bacteria</taxon>
        <taxon>Pseudomonadati</taxon>
        <taxon>Pseudomonadota</taxon>
        <taxon>Gammaproteobacteria</taxon>
        <taxon>Oceanospirillales</taxon>
        <taxon>Halomonadaceae</taxon>
        <taxon>Vreelandella</taxon>
    </lineage>
</organism>
<dbReference type="EMBL" id="BMHM01000003">
    <property type="protein sequence ID" value="GGC86902.1"/>
    <property type="molecule type" value="Genomic_DNA"/>
</dbReference>
<dbReference type="NCBIfam" id="TIGR01512">
    <property type="entry name" value="ATPase-IB2_Cd"/>
    <property type="match status" value="1"/>
</dbReference>
<keyword evidence="4 15" id="KW-1003">Cell membrane</keyword>
<dbReference type="CDD" id="cd02079">
    <property type="entry name" value="P-type_ATPase_HM"/>
    <property type="match status" value="1"/>
</dbReference>
<dbReference type="NCBIfam" id="TIGR01511">
    <property type="entry name" value="ATPase-IB1_Cu"/>
    <property type="match status" value="1"/>
</dbReference>
<dbReference type="Pfam" id="PF00702">
    <property type="entry name" value="Hydrolase"/>
    <property type="match status" value="1"/>
</dbReference>
<feature type="transmembrane region" description="Helical" evidence="15">
    <location>
        <begin position="463"/>
        <end position="486"/>
    </location>
</feature>
<gene>
    <name evidence="17" type="ORF">GCM10011382_16310</name>
</gene>
<dbReference type="PANTHER" id="PTHR43520">
    <property type="entry name" value="ATP7, ISOFORM B"/>
    <property type="match status" value="1"/>
</dbReference>
<dbReference type="Gene3D" id="3.30.70.100">
    <property type="match status" value="1"/>
</dbReference>
<name>A0ABQ1NX25_9GAMM</name>
<evidence type="ECO:0000259" key="16">
    <source>
        <dbReference type="PROSITE" id="PS50846"/>
    </source>
</evidence>
<dbReference type="SUPFAM" id="SSF56784">
    <property type="entry name" value="HAD-like"/>
    <property type="match status" value="1"/>
</dbReference>
<dbReference type="PROSITE" id="PS01047">
    <property type="entry name" value="HMA_1"/>
    <property type="match status" value="1"/>
</dbReference>
<dbReference type="Proteomes" id="UP000597301">
    <property type="component" value="Unassembled WGS sequence"/>
</dbReference>
<proteinExistence type="inferred from homology"/>
<dbReference type="CDD" id="cd00371">
    <property type="entry name" value="HMA"/>
    <property type="match status" value="1"/>
</dbReference>
<evidence type="ECO:0000256" key="8">
    <source>
        <dbReference type="ARBA" id="ARBA00022741"/>
    </source>
</evidence>
<evidence type="ECO:0000256" key="13">
    <source>
        <dbReference type="ARBA" id="ARBA00023065"/>
    </source>
</evidence>
<feature type="transmembrane region" description="Helical" evidence="15">
    <location>
        <begin position="282"/>
        <end position="300"/>
    </location>
</feature>
<dbReference type="Pfam" id="PF12156">
    <property type="entry name" value="ATPase-cat_bd"/>
    <property type="match status" value="1"/>
</dbReference>
<evidence type="ECO:0000313" key="18">
    <source>
        <dbReference type="Proteomes" id="UP000597301"/>
    </source>
</evidence>
<evidence type="ECO:0000256" key="5">
    <source>
        <dbReference type="ARBA" id="ARBA00022553"/>
    </source>
</evidence>
<dbReference type="InterPro" id="IPR023298">
    <property type="entry name" value="ATPase_P-typ_TM_dom_sf"/>
</dbReference>
<evidence type="ECO:0000256" key="14">
    <source>
        <dbReference type="ARBA" id="ARBA00023136"/>
    </source>
</evidence>
<dbReference type="InterPro" id="IPR021993">
    <property type="entry name" value="ATPase-cat-bd"/>
</dbReference>
<comment type="similarity">
    <text evidence="2 15">Belongs to the cation transport ATPase (P-type) (TC 3.A.3) family. Type IB subfamily.</text>
</comment>